<organism evidence="7 8">
    <name type="scientific">Planctopirus ephydatiae</name>
    <dbReference type="NCBI Taxonomy" id="2528019"/>
    <lineage>
        <taxon>Bacteria</taxon>
        <taxon>Pseudomonadati</taxon>
        <taxon>Planctomycetota</taxon>
        <taxon>Planctomycetia</taxon>
        <taxon>Planctomycetales</taxon>
        <taxon>Planctomycetaceae</taxon>
        <taxon>Planctopirus</taxon>
    </lineage>
</organism>
<name>A0A518GLX8_9PLAN</name>
<evidence type="ECO:0000259" key="6">
    <source>
        <dbReference type="Pfam" id="PF01416"/>
    </source>
</evidence>
<evidence type="ECO:0000256" key="4">
    <source>
        <dbReference type="HAMAP-Rule" id="MF_00171"/>
    </source>
</evidence>
<comment type="function">
    <text evidence="4">Formation of pseudouridine at positions 38, 39 and 40 in the anticodon stem and loop of transfer RNAs.</text>
</comment>
<comment type="similarity">
    <text evidence="1 4 5">Belongs to the tRNA pseudouridine synthase TruA family.</text>
</comment>
<evidence type="ECO:0000256" key="5">
    <source>
        <dbReference type="RuleBase" id="RU003792"/>
    </source>
</evidence>
<dbReference type="SUPFAM" id="SSF55120">
    <property type="entry name" value="Pseudouridine synthase"/>
    <property type="match status" value="1"/>
</dbReference>
<dbReference type="GO" id="GO:0160147">
    <property type="term" value="F:tRNA pseudouridine(38-40) synthase activity"/>
    <property type="evidence" value="ECO:0007669"/>
    <property type="project" value="UniProtKB-EC"/>
</dbReference>
<dbReference type="InterPro" id="IPR020094">
    <property type="entry name" value="TruA/RsuA/RluB/E/F_N"/>
</dbReference>
<dbReference type="PANTHER" id="PTHR11142">
    <property type="entry name" value="PSEUDOURIDYLATE SYNTHASE"/>
    <property type="match status" value="1"/>
</dbReference>
<dbReference type="EC" id="5.4.99.12" evidence="4"/>
<keyword evidence="2 4" id="KW-0819">tRNA processing</keyword>
<evidence type="ECO:0000313" key="7">
    <source>
        <dbReference type="EMBL" id="QDV29665.1"/>
    </source>
</evidence>
<dbReference type="InterPro" id="IPR020103">
    <property type="entry name" value="PsdUridine_synth_cat_dom_sf"/>
</dbReference>
<dbReference type="GO" id="GO:0031119">
    <property type="term" value="P:tRNA pseudouridine synthesis"/>
    <property type="evidence" value="ECO:0007669"/>
    <property type="project" value="UniProtKB-UniRule"/>
</dbReference>
<dbReference type="PANTHER" id="PTHR11142:SF0">
    <property type="entry name" value="TRNA PSEUDOURIDINE SYNTHASE-LIKE 1"/>
    <property type="match status" value="1"/>
</dbReference>
<dbReference type="Proteomes" id="UP000315349">
    <property type="component" value="Chromosome"/>
</dbReference>
<evidence type="ECO:0000256" key="2">
    <source>
        <dbReference type="ARBA" id="ARBA00022694"/>
    </source>
</evidence>
<dbReference type="HAMAP" id="MF_00171">
    <property type="entry name" value="TruA"/>
    <property type="match status" value="1"/>
</dbReference>
<accession>A0A518GLX8</accession>
<dbReference type="InterPro" id="IPR020097">
    <property type="entry name" value="PsdUridine_synth_TruA_a/b_dom"/>
</dbReference>
<dbReference type="GO" id="GO:0003723">
    <property type="term" value="F:RNA binding"/>
    <property type="evidence" value="ECO:0007669"/>
    <property type="project" value="InterPro"/>
</dbReference>
<proteinExistence type="inferred from homology"/>
<comment type="subunit">
    <text evidence="4">Homodimer.</text>
</comment>
<keyword evidence="3 4" id="KW-0413">Isomerase</keyword>
<evidence type="ECO:0000256" key="1">
    <source>
        <dbReference type="ARBA" id="ARBA00009375"/>
    </source>
</evidence>
<dbReference type="KEGG" id="peh:Spb1_15790"/>
<evidence type="ECO:0000313" key="8">
    <source>
        <dbReference type="Proteomes" id="UP000315349"/>
    </source>
</evidence>
<dbReference type="AlphaFoldDB" id="A0A518GLX8"/>
<protein>
    <recommendedName>
        <fullName evidence="4">tRNA pseudouridine synthase A</fullName>
        <ecNumber evidence="4">5.4.99.12</ecNumber>
    </recommendedName>
    <alternativeName>
        <fullName evidence="4">tRNA pseudouridine(38-40) synthase</fullName>
    </alternativeName>
    <alternativeName>
        <fullName evidence="4">tRNA pseudouridylate synthase I</fullName>
    </alternativeName>
    <alternativeName>
        <fullName evidence="4">tRNA-uridine isomerase I</fullName>
    </alternativeName>
</protein>
<dbReference type="Gene3D" id="3.30.70.580">
    <property type="entry name" value="Pseudouridine synthase I, catalytic domain, N-terminal subdomain"/>
    <property type="match status" value="1"/>
</dbReference>
<feature type="active site" description="Nucleophile" evidence="4">
    <location>
        <position position="89"/>
    </location>
</feature>
<evidence type="ECO:0000256" key="3">
    <source>
        <dbReference type="ARBA" id="ARBA00023235"/>
    </source>
</evidence>
<dbReference type="FunFam" id="3.30.70.580:FF:000001">
    <property type="entry name" value="tRNA pseudouridine synthase A"/>
    <property type="match status" value="1"/>
</dbReference>
<dbReference type="EMBL" id="CP036299">
    <property type="protein sequence ID" value="QDV29665.1"/>
    <property type="molecule type" value="Genomic_DNA"/>
</dbReference>
<dbReference type="Gene3D" id="3.30.70.660">
    <property type="entry name" value="Pseudouridine synthase I, catalytic domain, C-terminal subdomain"/>
    <property type="match status" value="1"/>
</dbReference>
<reference evidence="7 8" key="1">
    <citation type="submission" date="2019-02" db="EMBL/GenBank/DDBJ databases">
        <title>Deep-cultivation of Planctomycetes and their phenomic and genomic characterization uncovers novel biology.</title>
        <authorList>
            <person name="Wiegand S."/>
            <person name="Jogler M."/>
            <person name="Boedeker C."/>
            <person name="Pinto D."/>
            <person name="Vollmers J."/>
            <person name="Rivas-Marin E."/>
            <person name="Kohn T."/>
            <person name="Peeters S.H."/>
            <person name="Heuer A."/>
            <person name="Rast P."/>
            <person name="Oberbeckmann S."/>
            <person name="Bunk B."/>
            <person name="Jeske O."/>
            <person name="Meyerdierks A."/>
            <person name="Storesund J.E."/>
            <person name="Kallscheuer N."/>
            <person name="Luecker S."/>
            <person name="Lage O.M."/>
            <person name="Pohl T."/>
            <person name="Merkel B.J."/>
            <person name="Hornburger P."/>
            <person name="Mueller R.-W."/>
            <person name="Bruemmer F."/>
            <person name="Labrenz M."/>
            <person name="Spormann A.M."/>
            <person name="Op den Camp H."/>
            <person name="Overmann J."/>
            <person name="Amann R."/>
            <person name="Jetten M.S.M."/>
            <person name="Mascher T."/>
            <person name="Medema M.H."/>
            <person name="Devos D.P."/>
            <person name="Kaster A.-K."/>
            <person name="Ovreas L."/>
            <person name="Rohde M."/>
            <person name="Galperin M.Y."/>
            <person name="Jogler C."/>
        </authorList>
    </citation>
    <scope>NUCLEOTIDE SEQUENCE [LARGE SCALE GENOMIC DNA]</scope>
    <source>
        <strain evidence="7 8">Spb1</strain>
    </source>
</reference>
<dbReference type="CDD" id="cd02570">
    <property type="entry name" value="PseudoU_synth_EcTruA"/>
    <property type="match status" value="1"/>
</dbReference>
<dbReference type="InterPro" id="IPR020095">
    <property type="entry name" value="PsdUridine_synth_TruA_C"/>
</dbReference>
<comment type="caution">
    <text evidence="4">Lacks conserved residue(s) required for the propagation of feature annotation.</text>
</comment>
<feature type="domain" description="Pseudouridine synthase I TruA alpha/beta" evidence="6">
    <location>
        <begin position="45"/>
        <end position="140"/>
    </location>
</feature>
<dbReference type="Pfam" id="PF01416">
    <property type="entry name" value="PseudoU_synth_1"/>
    <property type="match status" value="2"/>
</dbReference>
<keyword evidence="8" id="KW-1185">Reference proteome</keyword>
<feature type="domain" description="Pseudouridine synthase I TruA alpha/beta" evidence="6">
    <location>
        <begin position="180"/>
        <end position="302"/>
    </location>
</feature>
<dbReference type="NCBIfam" id="TIGR00071">
    <property type="entry name" value="hisT_truA"/>
    <property type="match status" value="1"/>
</dbReference>
<dbReference type="InterPro" id="IPR001406">
    <property type="entry name" value="PsdUridine_synth_TruA"/>
</dbReference>
<gene>
    <name evidence="4 7" type="primary">truA</name>
    <name evidence="7" type="ORF">Spb1_15790</name>
</gene>
<sequence>MHQSWHPSPQQLLRCPSIGRREPALQQRFYSRPVNDLSRTLKLTIAYDGTAYCGWQTQPNGVSIQSTLMQAIQEFTAETPVLYAAGRTDAGVHAVGQVVSFSTTSPVPAANFRPALQRFLPDDIVIRQVEEVAPGFHAQFHARLKTYHYLFHNAPVWSPFYRQYALWHRTRLDESAMDFAIRQIVGTFDFRSLETQWPNRKTSVRTVVKASVKRIRNWNLLGENGSPTEESKLDPEGEFLCMEITANGFLYNMVRTIAGTLIHIGRGKWGPEKLREIVDLQDRRRAGETAPAHGLYLWHVDYAPTTQSLPAGDLLSAAVDDDPLAPPDAG</sequence>
<comment type="catalytic activity">
    <reaction evidence="4 5">
        <text>uridine(38/39/40) in tRNA = pseudouridine(38/39/40) in tRNA</text>
        <dbReference type="Rhea" id="RHEA:22376"/>
        <dbReference type="Rhea" id="RHEA-COMP:10085"/>
        <dbReference type="Rhea" id="RHEA-COMP:10087"/>
        <dbReference type="ChEBI" id="CHEBI:65314"/>
        <dbReference type="ChEBI" id="CHEBI:65315"/>
        <dbReference type="EC" id="5.4.99.12"/>
    </reaction>
</comment>
<feature type="binding site" evidence="4">
    <location>
        <position position="147"/>
    </location>
    <ligand>
        <name>substrate</name>
    </ligand>
</feature>